<gene>
    <name evidence="2" type="ORF">GA0070604_5085</name>
</gene>
<sequence length="39" mass="4467">MSNRRGFTQRRHRGQRMAYTRAEAGANRNADRTAASTSR</sequence>
<organism evidence="2 3">
    <name type="scientific">Micromonospora eburnea</name>
    <dbReference type="NCBI Taxonomy" id="227316"/>
    <lineage>
        <taxon>Bacteria</taxon>
        <taxon>Bacillati</taxon>
        <taxon>Actinomycetota</taxon>
        <taxon>Actinomycetes</taxon>
        <taxon>Micromonosporales</taxon>
        <taxon>Micromonosporaceae</taxon>
        <taxon>Micromonospora</taxon>
    </lineage>
</organism>
<protein>
    <submittedName>
        <fullName evidence="2">Uncharacterized protein</fullName>
    </submittedName>
</protein>
<dbReference type="EMBL" id="FMHY01000002">
    <property type="protein sequence ID" value="SCL63910.1"/>
    <property type="molecule type" value="Genomic_DNA"/>
</dbReference>
<reference evidence="3" key="1">
    <citation type="submission" date="2016-06" db="EMBL/GenBank/DDBJ databases">
        <authorList>
            <person name="Varghese N."/>
            <person name="Submissions Spin"/>
        </authorList>
    </citation>
    <scope>NUCLEOTIDE SEQUENCE [LARGE SCALE GENOMIC DNA]</scope>
    <source>
        <strain evidence="3">DSM 44814</strain>
    </source>
</reference>
<evidence type="ECO:0000313" key="3">
    <source>
        <dbReference type="Proteomes" id="UP000199696"/>
    </source>
</evidence>
<dbReference type="AlphaFoldDB" id="A0A1C6VDJ8"/>
<evidence type="ECO:0000313" key="2">
    <source>
        <dbReference type="EMBL" id="SCL63910.1"/>
    </source>
</evidence>
<accession>A0A1C6VDJ8</accession>
<dbReference type="STRING" id="227316.GA0070604_5085"/>
<proteinExistence type="predicted"/>
<name>A0A1C6VDJ8_9ACTN</name>
<feature type="region of interest" description="Disordered" evidence="1">
    <location>
        <begin position="1"/>
        <end position="39"/>
    </location>
</feature>
<keyword evidence="3" id="KW-1185">Reference proteome</keyword>
<dbReference type="Proteomes" id="UP000199696">
    <property type="component" value="Unassembled WGS sequence"/>
</dbReference>
<evidence type="ECO:0000256" key="1">
    <source>
        <dbReference type="SAM" id="MobiDB-lite"/>
    </source>
</evidence>